<feature type="binding site" evidence="12">
    <location>
        <begin position="22"/>
        <end position="23"/>
    </location>
    <ligand>
        <name>phosphoenolpyruvate</name>
        <dbReference type="ChEBI" id="CHEBI:58702"/>
    </ligand>
</feature>
<dbReference type="InterPro" id="IPR005750">
    <property type="entry name" value="UDP_GlcNAc_COvinyl_MurA"/>
</dbReference>
<dbReference type="PANTHER" id="PTHR43783:SF1">
    <property type="entry name" value="UDP-N-ACETYLGLUCOSAMINE 1-CARBOXYVINYLTRANSFERASE"/>
    <property type="match status" value="1"/>
</dbReference>
<dbReference type="InterPro" id="IPR013792">
    <property type="entry name" value="RNA3'P_cycl/enolpyr_Trfase_a/b"/>
</dbReference>
<evidence type="ECO:0000256" key="8">
    <source>
        <dbReference type="ARBA" id="ARBA00023306"/>
    </source>
</evidence>
<evidence type="ECO:0000256" key="3">
    <source>
        <dbReference type="ARBA" id="ARBA00022490"/>
    </source>
</evidence>
<protein>
    <recommendedName>
        <fullName evidence="12">UDP-N-acetylglucosamine 1-carboxyvinyltransferase</fullName>
        <ecNumber evidence="12">2.5.1.7</ecNumber>
    </recommendedName>
    <alternativeName>
        <fullName evidence="12">Enoylpyruvate transferase</fullName>
    </alternativeName>
    <alternativeName>
        <fullName evidence="12">UDP-N-acetylglucosamine enolpyruvyl transferase</fullName>
        <shortName evidence="12">EPT</shortName>
    </alternativeName>
</protein>
<keyword evidence="5 12" id="KW-0808">Transferase</keyword>
<dbReference type="PANTHER" id="PTHR43783">
    <property type="entry name" value="UDP-N-ACETYLGLUCOSAMINE 1-CARBOXYVINYLTRANSFERASE"/>
    <property type="match status" value="1"/>
</dbReference>
<evidence type="ECO:0000256" key="6">
    <source>
        <dbReference type="ARBA" id="ARBA00022960"/>
    </source>
</evidence>
<dbReference type="Proteomes" id="UP000228781">
    <property type="component" value="Unassembled WGS sequence"/>
</dbReference>
<proteinExistence type="inferred from homology"/>
<keyword evidence="7 12" id="KW-0573">Peptidoglycan synthesis</keyword>
<evidence type="ECO:0000256" key="5">
    <source>
        <dbReference type="ARBA" id="ARBA00022679"/>
    </source>
</evidence>
<evidence type="ECO:0000313" key="14">
    <source>
        <dbReference type="EMBL" id="PJC22772.1"/>
    </source>
</evidence>
<dbReference type="CDD" id="cd01555">
    <property type="entry name" value="UdpNAET"/>
    <property type="match status" value="1"/>
</dbReference>
<keyword evidence="4 12" id="KW-0132">Cell division</keyword>
<evidence type="ECO:0000259" key="13">
    <source>
        <dbReference type="Pfam" id="PF00275"/>
    </source>
</evidence>
<comment type="pathway">
    <text evidence="2 12">Cell wall biogenesis; peptidoglycan biosynthesis.</text>
</comment>
<evidence type="ECO:0000256" key="12">
    <source>
        <dbReference type="HAMAP-Rule" id="MF_00111"/>
    </source>
</evidence>
<comment type="similarity">
    <text evidence="10 12">Belongs to the EPSP synthase family. MurA subfamily.</text>
</comment>
<dbReference type="GO" id="GO:0008360">
    <property type="term" value="P:regulation of cell shape"/>
    <property type="evidence" value="ECO:0007669"/>
    <property type="project" value="UniProtKB-KW"/>
</dbReference>
<dbReference type="InterPro" id="IPR050068">
    <property type="entry name" value="MurA_subfamily"/>
</dbReference>
<comment type="subcellular location">
    <subcellularLocation>
        <location evidence="1 12">Cytoplasm</location>
    </subcellularLocation>
</comment>
<dbReference type="GO" id="GO:0019277">
    <property type="term" value="P:UDP-N-acetylgalactosamine biosynthetic process"/>
    <property type="evidence" value="ECO:0007669"/>
    <property type="project" value="InterPro"/>
</dbReference>
<dbReference type="InterPro" id="IPR036968">
    <property type="entry name" value="Enolpyruvate_Tfrase_sf"/>
</dbReference>
<accession>A0A2M8EJ57</accession>
<feature type="binding site" evidence="12">
    <location>
        <position position="332"/>
    </location>
    <ligand>
        <name>UDP-N-acetyl-alpha-D-glucosamine</name>
        <dbReference type="ChEBI" id="CHEBI:57705"/>
    </ligand>
</feature>
<feature type="binding site" evidence="12">
    <location>
        <position position="310"/>
    </location>
    <ligand>
        <name>UDP-N-acetyl-alpha-D-glucosamine</name>
        <dbReference type="ChEBI" id="CHEBI:57705"/>
    </ligand>
</feature>
<evidence type="ECO:0000256" key="2">
    <source>
        <dbReference type="ARBA" id="ARBA00004752"/>
    </source>
</evidence>
<dbReference type="Pfam" id="PF00275">
    <property type="entry name" value="EPSP_synthase"/>
    <property type="match status" value="1"/>
</dbReference>
<evidence type="ECO:0000313" key="15">
    <source>
        <dbReference type="Proteomes" id="UP000228781"/>
    </source>
</evidence>
<name>A0A2M8EJ57_UNCKA</name>
<comment type="caution">
    <text evidence="14">The sequence shown here is derived from an EMBL/GenBank/DDBJ whole genome shotgun (WGS) entry which is preliminary data.</text>
</comment>
<comment type="caution">
    <text evidence="12">Lacks conserved residue(s) required for the propagation of feature annotation.</text>
</comment>
<dbReference type="NCBIfam" id="NF006873">
    <property type="entry name" value="PRK09369.1"/>
    <property type="match status" value="1"/>
</dbReference>
<evidence type="ECO:0000256" key="11">
    <source>
        <dbReference type="ARBA" id="ARBA00047527"/>
    </source>
</evidence>
<keyword evidence="9 12" id="KW-0961">Cell wall biogenesis/degradation</keyword>
<dbReference type="Gene3D" id="3.65.10.10">
    <property type="entry name" value="Enolpyruvate transferase domain"/>
    <property type="match status" value="2"/>
</dbReference>
<dbReference type="GO" id="GO:0071555">
    <property type="term" value="P:cell wall organization"/>
    <property type="evidence" value="ECO:0007669"/>
    <property type="project" value="UniProtKB-KW"/>
</dbReference>
<dbReference type="EC" id="2.5.1.7" evidence="12"/>
<dbReference type="HAMAP" id="MF_00111">
    <property type="entry name" value="MurA"/>
    <property type="match status" value="1"/>
</dbReference>
<evidence type="ECO:0000256" key="4">
    <source>
        <dbReference type="ARBA" id="ARBA00022618"/>
    </source>
</evidence>
<feature type="modified residue" description="2-(S-cysteinyl)pyruvic acid O-phosphothioketal" evidence="12">
    <location>
        <position position="117"/>
    </location>
</feature>
<evidence type="ECO:0000256" key="9">
    <source>
        <dbReference type="ARBA" id="ARBA00023316"/>
    </source>
</evidence>
<feature type="active site" description="Proton donor" evidence="12">
    <location>
        <position position="117"/>
    </location>
</feature>
<dbReference type="GO" id="GO:0051301">
    <property type="term" value="P:cell division"/>
    <property type="evidence" value="ECO:0007669"/>
    <property type="project" value="UniProtKB-KW"/>
</dbReference>
<dbReference type="EMBL" id="PFSK01000019">
    <property type="protein sequence ID" value="PJC22772.1"/>
    <property type="molecule type" value="Genomic_DNA"/>
</dbReference>
<dbReference type="GO" id="GO:0005737">
    <property type="term" value="C:cytoplasm"/>
    <property type="evidence" value="ECO:0007669"/>
    <property type="project" value="UniProtKB-SubCell"/>
</dbReference>
<feature type="binding site" evidence="12">
    <location>
        <position position="93"/>
    </location>
    <ligand>
        <name>UDP-N-acetyl-alpha-D-glucosamine</name>
        <dbReference type="ChEBI" id="CHEBI:57705"/>
    </ligand>
</feature>
<organism evidence="14 15">
    <name type="scientific">candidate division WWE3 bacterium CG_4_9_14_0_2_um_filter_48_10</name>
    <dbReference type="NCBI Taxonomy" id="1975078"/>
    <lineage>
        <taxon>Bacteria</taxon>
        <taxon>Katanobacteria</taxon>
    </lineage>
</organism>
<comment type="function">
    <text evidence="12">Cell wall formation. Adds enolpyruvyl to UDP-N-acetylglucosamine.</text>
</comment>
<feature type="domain" description="Enolpyruvate transferase" evidence="13">
    <location>
        <begin position="7"/>
        <end position="435"/>
    </location>
</feature>
<evidence type="ECO:0000256" key="7">
    <source>
        <dbReference type="ARBA" id="ARBA00022984"/>
    </source>
</evidence>
<keyword evidence="6 12" id="KW-0133">Cell shape</keyword>
<keyword evidence="3 12" id="KW-0963">Cytoplasm</keyword>
<keyword evidence="8 12" id="KW-0131">Cell cycle</keyword>
<gene>
    <name evidence="12 14" type="primary">murA</name>
    <name evidence="14" type="ORF">CO059_01615</name>
</gene>
<evidence type="ECO:0000256" key="10">
    <source>
        <dbReference type="ARBA" id="ARBA00038367"/>
    </source>
</evidence>
<evidence type="ECO:0000256" key="1">
    <source>
        <dbReference type="ARBA" id="ARBA00004496"/>
    </source>
</evidence>
<dbReference type="SUPFAM" id="SSF55205">
    <property type="entry name" value="EPT/RTPC-like"/>
    <property type="match status" value="1"/>
</dbReference>
<comment type="catalytic activity">
    <reaction evidence="11 12">
        <text>phosphoenolpyruvate + UDP-N-acetyl-alpha-D-glucosamine = UDP-N-acetyl-3-O-(1-carboxyvinyl)-alpha-D-glucosamine + phosphate</text>
        <dbReference type="Rhea" id="RHEA:18681"/>
        <dbReference type="ChEBI" id="CHEBI:43474"/>
        <dbReference type="ChEBI" id="CHEBI:57705"/>
        <dbReference type="ChEBI" id="CHEBI:58702"/>
        <dbReference type="ChEBI" id="CHEBI:68483"/>
        <dbReference type="EC" id="2.5.1.7"/>
    </reaction>
</comment>
<dbReference type="AlphaFoldDB" id="A0A2M8EJ57"/>
<reference evidence="15" key="1">
    <citation type="submission" date="2017-09" db="EMBL/GenBank/DDBJ databases">
        <title>Depth-based differentiation of microbial function through sediment-hosted aquifers and enrichment of novel symbionts in the deep terrestrial subsurface.</title>
        <authorList>
            <person name="Probst A.J."/>
            <person name="Ladd B."/>
            <person name="Jarett J.K."/>
            <person name="Geller-Mcgrath D.E."/>
            <person name="Sieber C.M.K."/>
            <person name="Emerson J.B."/>
            <person name="Anantharaman K."/>
            <person name="Thomas B.C."/>
            <person name="Malmstrom R."/>
            <person name="Stieglmeier M."/>
            <person name="Klingl A."/>
            <person name="Woyke T."/>
            <person name="Ryan C.M."/>
            <person name="Banfield J.F."/>
        </authorList>
    </citation>
    <scope>NUCLEOTIDE SEQUENCE [LARGE SCALE GENOMIC DNA]</scope>
</reference>
<sequence>MAKYLIEGGIPLKGKVHISGAKNAAIKEIAASLLTTEAITLTNVPEIADVAVDLEIVKALGVAVSKPQANTLVLHPPQKLQTTIPAPLSGKSRAAIITMGPLLAREGEVVLPTPGGCPIGERPLDRHLSALESLGARFEVGEGTIKGQAPKLVGGRIIFKKNTVMGTENAILAAVLAQGETEIVGAALEPEVDDLILLLTKMGAQIRRDPTNPSILRIEGVQNLSGASHTILPDRIEAVTFAVAAALTKGDVTLTNLEVSHLTAFLAKLEKVGVRYAIENQETLRVGAEEGAKFFPVDITTAPHPGFMTDWQQPFTILLTQAQGESLVHETVYEDRWGYLSELRKFGARVTLYTPSEVGKLFDPEEYNFDWRKKVEPEVYAKVFGPTLLTEAKVKVGDLRAGATLVLAALAAEGKSEVSGVEHIERGYECFEEKLTSLGALIKKSARSVR</sequence>
<dbReference type="GO" id="GO:0009252">
    <property type="term" value="P:peptidoglycan biosynthetic process"/>
    <property type="evidence" value="ECO:0007669"/>
    <property type="project" value="UniProtKB-UniRule"/>
</dbReference>
<dbReference type="UniPathway" id="UPA00219"/>
<keyword evidence="12" id="KW-0670">Pyruvate</keyword>
<dbReference type="InterPro" id="IPR001986">
    <property type="entry name" value="Enolpyruvate_Tfrase_dom"/>
</dbReference>
<dbReference type="NCBIfam" id="TIGR01072">
    <property type="entry name" value="murA"/>
    <property type="match status" value="1"/>
</dbReference>
<dbReference type="GO" id="GO:0008760">
    <property type="term" value="F:UDP-N-acetylglucosamine 1-carboxyvinyltransferase activity"/>
    <property type="evidence" value="ECO:0007669"/>
    <property type="project" value="UniProtKB-UniRule"/>
</dbReference>